<accession>A0ABP7RIA8</accession>
<protein>
    <submittedName>
        <fullName evidence="2">Uncharacterized protein</fullName>
    </submittedName>
</protein>
<sequence>MGGATQDALQRSVREQHESRHRVAATVIGALERSRPAIDPEGASAGDLRSRVLAAWTAPDGSRHEAPVLVGIDDPRAGERFAIWTDAQGRTSARPLDSATATTHAVLAGFGAAMSAAALVETARRIVVWRMVHDRYARLEREWSRAGPDWGRTGADS</sequence>
<dbReference type="EMBL" id="BAABCQ010000123">
    <property type="protein sequence ID" value="GAA3997923.1"/>
    <property type="molecule type" value="Genomic_DNA"/>
</dbReference>
<proteinExistence type="predicted"/>
<dbReference type="PANTHER" id="PTHR42305">
    <property type="entry name" value="MEMBRANE PROTEIN RV1733C-RELATED"/>
    <property type="match status" value="1"/>
</dbReference>
<dbReference type="RefSeq" id="WP_425587899.1">
    <property type="nucleotide sequence ID" value="NZ_BAABCQ010000123.1"/>
</dbReference>
<dbReference type="PANTHER" id="PTHR42305:SF1">
    <property type="entry name" value="MEMBRANE PROTEIN RV1733C-RELATED"/>
    <property type="match status" value="1"/>
</dbReference>
<comment type="caution">
    <text evidence="2">The sequence shown here is derived from an EMBL/GenBank/DDBJ whole genome shotgun (WGS) entry which is preliminary data.</text>
</comment>
<keyword evidence="3" id="KW-1185">Reference proteome</keyword>
<feature type="region of interest" description="Disordered" evidence="1">
    <location>
        <begin position="1"/>
        <end position="21"/>
    </location>
</feature>
<evidence type="ECO:0000313" key="3">
    <source>
        <dbReference type="Proteomes" id="UP001500034"/>
    </source>
</evidence>
<organism evidence="2 3">
    <name type="scientific">Streptomyces marokkonensis</name>
    <dbReference type="NCBI Taxonomy" id="324855"/>
    <lineage>
        <taxon>Bacteria</taxon>
        <taxon>Bacillati</taxon>
        <taxon>Actinomycetota</taxon>
        <taxon>Actinomycetes</taxon>
        <taxon>Kitasatosporales</taxon>
        <taxon>Streptomycetaceae</taxon>
        <taxon>Streptomyces</taxon>
    </lineage>
</organism>
<dbReference type="InterPro" id="IPR039708">
    <property type="entry name" value="MT1774/Rv1733c-like"/>
</dbReference>
<gene>
    <name evidence="2" type="ORF">GCM10022384_51220</name>
</gene>
<evidence type="ECO:0000256" key="1">
    <source>
        <dbReference type="SAM" id="MobiDB-lite"/>
    </source>
</evidence>
<reference evidence="3" key="1">
    <citation type="journal article" date="2019" name="Int. J. Syst. Evol. Microbiol.">
        <title>The Global Catalogue of Microorganisms (GCM) 10K type strain sequencing project: providing services to taxonomists for standard genome sequencing and annotation.</title>
        <authorList>
            <consortium name="The Broad Institute Genomics Platform"/>
            <consortium name="The Broad Institute Genome Sequencing Center for Infectious Disease"/>
            <person name="Wu L."/>
            <person name="Ma J."/>
        </authorList>
    </citation>
    <scope>NUCLEOTIDE SEQUENCE [LARGE SCALE GENOMIC DNA]</scope>
    <source>
        <strain evidence="3">JCM 17027</strain>
    </source>
</reference>
<evidence type="ECO:0000313" key="2">
    <source>
        <dbReference type="EMBL" id="GAA3997923.1"/>
    </source>
</evidence>
<dbReference type="Proteomes" id="UP001500034">
    <property type="component" value="Unassembled WGS sequence"/>
</dbReference>
<name>A0ABP7RIA8_9ACTN</name>